<dbReference type="RefSeq" id="WP_113961186.1">
    <property type="nucleotide sequence ID" value="NZ_QNRR01000012.1"/>
</dbReference>
<feature type="domain" description="DUF4440" evidence="2">
    <location>
        <begin position="32"/>
        <end position="139"/>
    </location>
</feature>
<dbReference type="OrthoDB" id="191306at2"/>
<dbReference type="NCBIfam" id="TIGR02246">
    <property type="entry name" value="SgcJ/EcaC family oxidoreductase"/>
    <property type="match status" value="1"/>
</dbReference>
<sequence length="298" mass="32474">MKAYLIPAVIVALASASFSQTAPDTPPEQIAVLANDRAFEAAYEKGDVKALAGFFAENAQYTTEDGQTLVGSAAIEESMRQAFKEGKGSKLAISVDSVQVLTPDVVVEKGSTEVTAKDGEKSGALYTAIHVKKDGKWKISQLIETPLPTATPQERLKEVAWLVGSWEDVDKSTALTVKSEFTWARGGNFIVRNVDVKNAGEPVLEGWQVIGWDPVEERIRSWTFDSEGGFAGGYWTREGDRWLIQETGVNPDGGRTTAENTITKLSDSRFAWESANRTLDGEPQPSVERIEVMKAKGD</sequence>
<dbReference type="Proteomes" id="UP000253426">
    <property type="component" value="Unassembled WGS sequence"/>
</dbReference>
<feature type="signal peptide" evidence="1">
    <location>
        <begin position="1"/>
        <end position="22"/>
    </location>
</feature>
<comment type="caution">
    <text evidence="3">The sequence shown here is derived from an EMBL/GenBank/DDBJ whole genome shotgun (WGS) entry which is preliminary data.</text>
</comment>
<name>A0A366H7B5_9BACT</name>
<evidence type="ECO:0000313" key="4">
    <source>
        <dbReference type="Proteomes" id="UP000253426"/>
    </source>
</evidence>
<dbReference type="InterPro" id="IPR027843">
    <property type="entry name" value="DUF4440"/>
</dbReference>
<keyword evidence="1" id="KW-0732">Signal</keyword>
<dbReference type="InterPro" id="IPR011944">
    <property type="entry name" value="Steroid_delta5-4_isomerase"/>
</dbReference>
<evidence type="ECO:0000256" key="1">
    <source>
        <dbReference type="SAM" id="SignalP"/>
    </source>
</evidence>
<dbReference type="SUPFAM" id="SSF54427">
    <property type="entry name" value="NTF2-like"/>
    <property type="match status" value="1"/>
</dbReference>
<dbReference type="EMBL" id="QNRR01000012">
    <property type="protein sequence ID" value="RBP38050.1"/>
    <property type="molecule type" value="Genomic_DNA"/>
</dbReference>
<reference evidence="3 4" key="1">
    <citation type="submission" date="2018-06" db="EMBL/GenBank/DDBJ databases">
        <title>Genomic Encyclopedia of Type Strains, Phase IV (KMG-IV): sequencing the most valuable type-strain genomes for metagenomic binning, comparative biology and taxonomic classification.</title>
        <authorList>
            <person name="Goeker M."/>
        </authorList>
    </citation>
    <scope>NUCLEOTIDE SEQUENCE [LARGE SCALE GENOMIC DNA]</scope>
    <source>
        <strain evidence="3 4">DSM 25532</strain>
    </source>
</reference>
<evidence type="ECO:0000313" key="3">
    <source>
        <dbReference type="EMBL" id="RBP38050.1"/>
    </source>
</evidence>
<dbReference type="Pfam" id="PF14534">
    <property type="entry name" value="DUF4440"/>
    <property type="match status" value="1"/>
</dbReference>
<feature type="chain" id="PRO_5016727073" evidence="1">
    <location>
        <begin position="23"/>
        <end position="298"/>
    </location>
</feature>
<accession>A0A366H7B5</accession>
<keyword evidence="4" id="KW-1185">Reference proteome</keyword>
<evidence type="ECO:0000259" key="2">
    <source>
        <dbReference type="Pfam" id="PF14534"/>
    </source>
</evidence>
<dbReference type="AlphaFoldDB" id="A0A366H7B5"/>
<dbReference type="InterPro" id="IPR032710">
    <property type="entry name" value="NTF2-like_dom_sf"/>
</dbReference>
<protein>
    <submittedName>
        <fullName evidence="3">Uncharacterized protein (TIGR02246 family)</fullName>
    </submittedName>
</protein>
<organism evidence="3 4">
    <name type="scientific">Roseimicrobium gellanilyticum</name>
    <dbReference type="NCBI Taxonomy" id="748857"/>
    <lineage>
        <taxon>Bacteria</taxon>
        <taxon>Pseudomonadati</taxon>
        <taxon>Verrucomicrobiota</taxon>
        <taxon>Verrucomicrobiia</taxon>
        <taxon>Verrucomicrobiales</taxon>
        <taxon>Verrucomicrobiaceae</taxon>
        <taxon>Roseimicrobium</taxon>
    </lineage>
</organism>
<gene>
    <name evidence="3" type="ORF">DES53_11248</name>
</gene>
<dbReference type="Gene3D" id="3.10.450.50">
    <property type="match status" value="1"/>
</dbReference>
<proteinExistence type="predicted"/>